<dbReference type="Gene3D" id="3.60.110.10">
    <property type="entry name" value="Carbon-nitrogen hydrolase"/>
    <property type="match status" value="1"/>
</dbReference>
<evidence type="ECO:0000256" key="1">
    <source>
        <dbReference type="ARBA" id="ARBA00022801"/>
    </source>
</evidence>
<evidence type="ECO:0000259" key="2">
    <source>
        <dbReference type="PROSITE" id="PS50263"/>
    </source>
</evidence>
<dbReference type="KEGG" id="nkf:Nkreftii_001136"/>
<dbReference type="InterPro" id="IPR003010">
    <property type="entry name" value="C-N_Hydrolase"/>
</dbReference>
<dbReference type="EC" id="3.5.5.1" evidence="3"/>
<gene>
    <name evidence="3" type="ORF">Nkreftii_001136</name>
</gene>
<organism evidence="3 4">
    <name type="scientific">Candidatus Nitrospira kreftii</name>
    <dbReference type="NCBI Taxonomy" id="2652173"/>
    <lineage>
        <taxon>Bacteria</taxon>
        <taxon>Pseudomonadati</taxon>
        <taxon>Nitrospirota</taxon>
        <taxon>Nitrospiria</taxon>
        <taxon>Nitrospirales</taxon>
        <taxon>Nitrospiraceae</taxon>
        <taxon>Nitrospira</taxon>
    </lineage>
</organism>
<dbReference type="AlphaFoldDB" id="A0A7S8IXV2"/>
<dbReference type="GO" id="GO:0000257">
    <property type="term" value="F:nitrilase activity"/>
    <property type="evidence" value="ECO:0007669"/>
    <property type="project" value="UniProtKB-EC"/>
</dbReference>
<name>A0A7S8IXV2_9BACT</name>
<dbReference type="PROSITE" id="PS50263">
    <property type="entry name" value="CN_HYDROLASE"/>
    <property type="match status" value="1"/>
</dbReference>
<dbReference type="GO" id="GO:0016811">
    <property type="term" value="F:hydrolase activity, acting on carbon-nitrogen (but not peptide) bonds, in linear amides"/>
    <property type="evidence" value="ECO:0007669"/>
    <property type="project" value="TreeGrafter"/>
</dbReference>
<dbReference type="InterPro" id="IPR050345">
    <property type="entry name" value="Aliph_Amidase/BUP"/>
</dbReference>
<evidence type="ECO:0000313" key="4">
    <source>
        <dbReference type="Proteomes" id="UP000593737"/>
    </source>
</evidence>
<dbReference type="Proteomes" id="UP000593737">
    <property type="component" value="Chromosome"/>
</dbReference>
<proteinExistence type="predicted"/>
<dbReference type="PANTHER" id="PTHR43674:SF2">
    <property type="entry name" value="BETA-UREIDOPROPIONASE"/>
    <property type="match status" value="1"/>
</dbReference>
<sequence length="263" mass="29489">MRIGFYQFDPQFGEVGTNLDRVTAKLEQADADLIVLPELFASGYQFVSQEEAQRLAESVPDGVTVRRLAELAKRRNMHLVAGLAERSGTRCYNSAVVVGPSGFLGCYRKTHLFYEETQLFTAGDSGFLVWDIGPAKIGVMICFDWYYPEAARTLALQGADIICHPSNLVLPNCPDSMPVRCLENRVFAVTCNRIGTEARDGKERLTYIGQSEIVTPKGGIIYRASRDQEELSLVDIDPAEARDKTLNRYNDLFRDRRTSLYTV</sequence>
<protein>
    <submittedName>
        <fullName evidence="3">Nitrilase</fullName>
        <ecNumber evidence="3">3.5.5.1</ecNumber>
    </submittedName>
</protein>
<accession>A0A7S8IXV2</accession>
<dbReference type="EMBL" id="CP047423">
    <property type="protein sequence ID" value="QPD03362.1"/>
    <property type="molecule type" value="Genomic_DNA"/>
</dbReference>
<keyword evidence="1 3" id="KW-0378">Hydrolase</keyword>
<reference evidence="3 4" key="1">
    <citation type="journal article" date="2020" name="ISME J.">
        <title>Enrichment and physiological characterization of a novel comammox Nitrospira indicates ammonium inhibition of complete nitrification.</title>
        <authorList>
            <person name="Sakoula D."/>
            <person name="Koch H."/>
            <person name="Frank J."/>
            <person name="Jetten M.S.M."/>
            <person name="van Kessel M.A.H.J."/>
            <person name="Lucker S."/>
        </authorList>
    </citation>
    <scope>NUCLEOTIDE SEQUENCE [LARGE SCALE GENOMIC DNA]</scope>
    <source>
        <strain evidence="3">Comreactor17</strain>
    </source>
</reference>
<dbReference type="InterPro" id="IPR036526">
    <property type="entry name" value="C-N_Hydrolase_sf"/>
</dbReference>
<feature type="domain" description="CN hydrolase" evidence="2">
    <location>
        <begin position="1"/>
        <end position="238"/>
    </location>
</feature>
<dbReference type="SUPFAM" id="SSF56317">
    <property type="entry name" value="Carbon-nitrogen hydrolase"/>
    <property type="match status" value="1"/>
</dbReference>
<dbReference type="PANTHER" id="PTHR43674">
    <property type="entry name" value="NITRILASE C965.09-RELATED"/>
    <property type="match status" value="1"/>
</dbReference>
<evidence type="ECO:0000313" key="3">
    <source>
        <dbReference type="EMBL" id="QPD03362.1"/>
    </source>
</evidence>
<dbReference type="Pfam" id="PF00795">
    <property type="entry name" value="CN_hydrolase"/>
    <property type="match status" value="1"/>
</dbReference>